<reference evidence="3 4" key="1">
    <citation type="submission" date="2017-10" db="EMBL/GenBank/DDBJ databases">
        <title>Sequencing the genomes of 1000 actinobacteria strains.</title>
        <authorList>
            <person name="Klenk H.-P."/>
        </authorList>
    </citation>
    <scope>NUCLEOTIDE SEQUENCE [LARGE SCALE GENOMIC DNA]</scope>
    <source>
        <strain evidence="3 4">DSM 18966</strain>
    </source>
</reference>
<dbReference type="RefSeq" id="WP_169925420.1">
    <property type="nucleotide sequence ID" value="NZ_PDJG01000001.1"/>
</dbReference>
<evidence type="ECO:0000313" key="3">
    <source>
        <dbReference type="EMBL" id="PFG34592.1"/>
    </source>
</evidence>
<feature type="domain" description="DUF4234" evidence="2">
    <location>
        <begin position="2"/>
        <end position="62"/>
    </location>
</feature>
<dbReference type="InterPro" id="IPR025328">
    <property type="entry name" value="DUF4234"/>
</dbReference>
<organism evidence="3 4">
    <name type="scientific">Sanguibacter antarcticus</name>
    <dbReference type="NCBI Taxonomy" id="372484"/>
    <lineage>
        <taxon>Bacteria</taxon>
        <taxon>Bacillati</taxon>
        <taxon>Actinomycetota</taxon>
        <taxon>Actinomycetes</taxon>
        <taxon>Micrococcales</taxon>
        <taxon>Sanguibacteraceae</taxon>
        <taxon>Sanguibacter</taxon>
    </lineage>
</organism>
<dbReference type="AlphaFoldDB" id="A0A2A9E8P8"/>
<keyword evidence="4" id="KW-1185">Reference proteome</keyword>
<dbReference type="Proteomes" id="UP000225548">
    <property type="component" value="Unassembled WGS sequence"/>
</dbReference>
<accession>A0A2A9E8P8</accession>
<comment type="caution">
    <text evidence="3">The sequence shown here is derived from an EMBL/GenBank/DDBJ whole genome shotgun (WGS) entry which is preliminary data.</text>
</comment>
<gene>
    <name evidence="3" type="ORF">ATL42_2509</name>
</gene>
<evidence type="ECO:0000313" key="4">
    <source>
        <dbReference type="Proteomes" id="UP000225548"/>
    </source>
</evidence>
<dbReference type="EMBL" id="PDJG01000001">
    <property type="protein sequence ID" value="PFG34592.1"/>
    <property type="molecule type" value="Genomic_DNA"/>
</dbReference>
<feature type="transmembrane region" description="Helical" evidence="1">
    <location>
        <begin position="68"/>
        <end position="92"/>
    </location>
</feature>
<feature type="transmembrane region" description="Helical" evidence="1">
    <location>
        <begin position="38"/>
        <end position="56"/>
    </location>
</feature>
<protein>
    <submittedName>
        <fullName evidence="3">Uncharacterized protein DUF4234</fullName>
    </submittedName>
</protein>
<evidence type="ECO:0000259" key="2">
    <source>
        <dbReference type="Pfam" id="PF14018"/>
    </source>
</evidence>
<dbReference type="Pfam" id="PF14018">
    <property type="entry name" value="DUF4234"/>
    <property type="match status" value="1"/>
</dbReference>
<sequence length="106" mass="11793">MVFLLPLVTFGIYGLVWYYKVNVELQSFNRSIQVNPVAMILLSIFVPFFMLCSVFATGQRIQQAQAAAGLPATTSPGIGALLLLVIGGHSFYYQDALNTIWQYRQA</sequence>
<keyword evidence="1" id="KW-0472">Membrane</keyword>
<evidence type="ECO:0000256" key="1">
    <source>
        <dbReference type="SAM" id="Phobius"/>
    </source>
</evidence>
<name>A0A2A9E8P8_9MICO</name>
<proteinExistence type="predicted"/>
<keyword evidence="1" id="KW-1133">Transmembrane helix</keyword>
<keyword evidence="1" id="KW-0812">Transmembrane</keyword>